<evidence type="ECO:0000313" key="1">
    <source>
        <dbReference type="EMBL" id="KAG2321162.1"/>
    </source>
</evidence>
<protein>
    <submittedName>
        <fullName evidence="1">Uncharacterized protein</fullName>
    </submittedName>
</protein>
<dbReference type="EMBL" id="JAAMPC010000003">
    <property type="protein sequence ID" value="KAG2321162.1"/>
    <property type="molecule type" value="Genomic_DNA"/>
</dbReference>
<dbReference type="AlphaFoldDB" id="A0A8X8B4R4"/>
<dbReference type="Proteomes" id="UP000886595">
    <property type="component" value="Unassembled WGS sequence"/>
</dbReference>
<organism evidence="1 2">
    <name type="scientific">Brassica carinata</name>
    <name type="common">Ethiopian mustard</name>
    <name type="synonym">Abyssinian cabbage</name>
    <dbReference type="NCBI Taxonomy" id="52824"/>
    <lineage>
        <taxon>Eukaryota</taxon>
        <taxon>Viridiplantae</taxon>
        <taxon>Streptophyta</taxon>
        <taxon>Embryophyta</taxon>
        <taxon>Tracheophyta</taxon>
        <taxon>Spermatophyta</taxon>
        <taxon>Magnoliopsida</taxon>
        <taxon>eudicotyledons</taxon>
        <taxon>Gunneridae</taxon>
        <taxon>Pentapetalae</taxon>
        <taxon>rosids</taxon>
        <taxon>malvids</taxon>
        <taxon>Brassicales</taxon>
        <taxon>Brassicaceae</taxon>
        <taxon>Brassiceae</taxon>
        <taxon>Brassica</taxon>
    </lineage>
</organism>
<comment type="caution">
    <text evidence="1">The sequence shown here is derived from an EMBL/GenBank/DDBJ whole genome shotgun (WGS) entry which is preliminary data.</text>
</comment>
<keyword evidence="2" id="KW-1185">Reference proteome</keyword>
<sequence length="65" mass="7183">MADSPLWTIFAEIDVSRQALHRCNTVSPRGFASAVSQVRWKASTSCHILRLCCDLFPLSMTSGGR</sequence>
<gene>
    <name evidence="1" type="ORF">Bca52824_014375</name>
</gene>
<name>A0A8X8B4R4_BRACI</name>
<reference evidence="1 2" key="1">
    <citation type="submission" date="2020-02" db="EMBL/GenBank/DDBJ databases">
        <authorList>
            <person name="Ma Q."/>
            <person name="Huang Y."/>
            <person name="Song X."/>
            <person name="Pei D."/>
        </authorList>
    </citation>
    <scope>NUCLEOTIDE SEQUENCE [LARGE SCALE GENOMIC DNA]</scope>
    <source>
        <strain evidence="1">Sxm20200214</strain>
        <tissue evidence="1">Leaf</tissue>
    </source>
</reference>
<dbReference type="OrthoDB" id="10410135at2759"/>
<evidence type="ECO:0000313" key="2">
    <source>
        <dbReference type="Proteomes" id="UP000886595"/>
    </source>
</evidence>
<accession>A0A8X8B4R4</accession>
<proteinExistence type="predicted"/>